<reference evidence="1 2" key="1">
    <citation type="submission" date="2019-06" db="EMBL/GenBank/DDBJ databases">
        <title>Whole genome shotgun sequence of Microbacterium liquefaciens NBRC 15037.</title>
        <authorList>
            <person name="Hosoyama A."/>
            <person name="Uohara A."/>
            <person name="Ohji S."/>
            <person name="Ichikawa N."/>
        </authorList>
    </citation>
    <scope>NUCLEOTIDE SEQUENCE [LARGE SCALE GENOMIC DNA]</scope>
    <source>
        <strain evidence="1 2">NBRC 15037</strain>
    </source>
</reference>
<dbReference type="SMART" id="SM00855">
    <property type="entry name" value="PGAM"/>
    <property type="match status" value="1"/>
</dbReference>
<gene>
    <name evidence="1" type="ORF">MLI01_20630</name>
</gene>
<dbReference type="InterPro" id="IPR029033">
    <property type="entry name" value="His_PPase_superfam"/>
</dbReference>
<dbReference type="GO" id="GO:0016791">
    <property type="term" value="F:phosphatase activity"/>
    <property type="evidence" value="ECO:0007669"/>
    <property type="project" value="TreeGrafter"/>
</dbReference>
<proteinExistence type="predicted"/>
<dbReference type="AlphaFoldDB" id="A0A4Y4B5Z6"/>
<evidence type="ECO:0000313" key="1">
    <source>
        <dbReference type="EMBL" id="GEC75918.1"/>
    </source>
</evidence>
<dbReference type="Gene3D" id="3.40.50.1240">
    <property type="entry name" value="Phosphoglycerate mutase-like"/>
    <property type="match status" value="1"/>
</dbReference>
<protein>
    <submittedName>
        <fullName evidence="1">Histidine phosphatase family protein</fullName>
    </submittedName>
</protein>
<dbReference type="SUPFAM" id="SSF53254">
    <property type="entry name" value="Phosphoglycerate mutase-like"/>
    <property type="match status" value="1"/>
</dbReference>
<dbReference type="InterPro" id="IPR013078">
    <property type="entry name" value="His_Pase_superF_clade-1"/>
</dbReference>
<dbReference type="PANTHER" id="PTHR48100">
    <property type="entry name" value="BROAD-SPECIFICITY PHOSPHATASE YOR283W-RELATED"/>
    <property type="match status" value="1"/>
</dbReference>
<dbReference type="InterPro" id="IPR050275">
    <property type="entry name" value="PGM_Phosphatase"/>
</dbReference>
<accession>A0A4Y4B5Z6</accession>
<dbReference type="Pfam" id="PF00300">
    <property type="entry name" value="His_Phos_1"/>
    <property type="match status" value="1"/>
</dbReference>
<organism evidence="1 2">
    <name type="scientific">Microbacterium maritypicum</name>
    <name type="common">Microbacterium liquefaciens</name>
    <dbReference type="NCBI Taxonomy" id="33918"/>
    <lineage>
        <taxon>Bacteria</taxon>
        <taxon>Bacillati</taxon>
        <taxon>Actinomycetota</taxon>
        <taxon>Actinomycetes</taxon>
        <taxon>Micrococcales</taxon>
        <taxon>Microbacteriaceae</taxon>
        <taxon>Microbacterium</taxon>
    </lineage>
</organism>
<dbReference type="PANTHER" id="PTHR48100:SF51">
    <property type="entry name" value="PHOSPHOGLYCERATE MUTASE"/>
    <property type="match status" value="1"/>
</dbReference>
<dbReference type="CDD" id="cd07067">
    <property type="entry name" value="HP_PGM_like"/>
    <property type="match status" value="1"/>
</dbReference>
<evidence type="ECO:0000313" key="2">
    <source>
        <dbReference type="Proteomes" id="UP000317410"/>
    </source>
</evidence>
<dbReference type="RefSeq" id="WP_141386856.1">
    <property type="nucleotide sequence ID" value="NZ_BJNQ01000013.1"/>
</dbReference>
<comment type="caution">
    <text evidence="1">The sequence shown here is derived from an EMBL/GenBank/DDBJ whole genome shotgun (WGS) entry which is preliminary data.</text>
</comment>
<dbReference type="GO" id="GO:0005737">
    <property type="term" value="C:cytoplasm"/>
    <property type="evidence" value="ECO:0007669"/>
    <property type="project" value="TreeGrafter"/>
</dbReference>
<sequence length="210" mass="23362">MTASRWLHLVRHGEVHNPARVLYGRLPDYHLSTAGRGMAAAAADHVASLERPVRALYSSPLERAQESAEPFAERFDLVPEVDIRLIEPTNVFEGTQMRRSLMNPLNWWHLRQPSVPSWGEPYSSIAERMLGIMDEAWDAAPDGDVVMVSHQAPIWITHLRVAGLPLQHDPRTRRCALSSVTSFERVDDVWRAVAYAEPAATGGAVDVGAV</sequence>
<dbReference type="Proteomes" id="UP000317410">
    <property type="component" value="Unassembled WGS sequence"/>
</dbReference>
<name>A0A4Y4B5Z6_MICMQ</name>
<dbReference type="EMBL" id="BJNQ01000013">
    <property type="protein sequence ID" value="GEC75918.1"/>
    <property type="molecule type" value="Genomic_DNA"/>
</dbReference>